<organism evidence="3">
    <name type="scientific">Perkinsus marinus (strain ATCC 50983 / TXsc)</name>
    <dbReference type="NCBI Taxonomy" id="423536"/>
    <lineage>
        <taxon>Eukaryota</taxon>
        <taxon>Sar</taxon>
        <taxon>Alveolata</taxon>
        <taxon>Perkinsozoa</taxon>
        <taxon>Perkinsea</taxon>
        <taxon>Perkinsida</taxon>
        <taxon>Perkinsidae</taxon>
        <taxon>Perkinsus</taxon>
    </lineage>
</organism>
<dbReference type="RefSeq" id="XP_002767711.1">
    <property type="nucleotide sequence ID" value="XM_002767665.1"/>
</dbReference>
<dbReference type="PANTHER" id="PTHR11895:SF67">
    <property type="entry name" value="AMIDASE DOMAIN-CONTAINING PROTEIN"/>
    <property type="match status" value="1"/>
</dbReference>
<evidence type="ECO:0000313" key="3">
    <source>
        <dbReference type="Proteomes" id="UP000007800"/>
    </source>
</evidence>
<dbReference type="SUPFAM" id="SSF75304">
    <property type="entry name" value="Amidase signature (AS) enzymes"/>
    <property type="match status" value="1"/>
</dbReference>
<accession>C5LS67</accession>
<feature type="domain" description="Amidase" evidence="1">
    <location>
        <begin position="56"/>
        <end position="151"/>
    </location>
</feature>
<dbReference type="GeneID" id="9050201"/>
<dbReference type="PANTHER" id="PTHR11895">
    <property type="entry name" value="TRANSAMIDASE"/>
    <property type="match status" value="1"/>
</dbReference>
<name>C5LS67_PERM5</name>
<keyword evidence="3" id="KW-1185">Reference proteome</keyword>
<dbReference type="OMA" id="PHENWID"/>
<protein>
    <recommendedName>
        <fullName evidence="1">Amidase domain-containing protein</fullName>
    </recommendedName>
</protein>
<evidence type="ECO:0000259" key="1">
    <source>
        <dbReference type="Pfam" id="PF01425"/>
    </source>
</evidence>
<dbReference type="Gene3D" id="3.90.1300.10">
    <property type="entry name" value="Amidase signature (AS) domain"/>
    <property type="match status" value="1"/>
</dbReference>
<dbReference type="InParanoid" id="C5LS67"/>
<dbReference type="OrthoDB" id="421993at2759"/>
<dbReference type="Proteomes" id="UP000007800">
    <property type="component" value="Unassembled WGS sequence"/>
</dbReference>
<evidence type="ECO:0000313" key="2">
    <source>
        <dbReference type="EMBL" id="EER00429.1"/>
    </source>
</evidence>
<dbReference type="Pfam" id="PF01425">
    <property type="entry name" value="Amidase"/>
    <property type="match status" value="1"/>
</dbReference>
<dbReference type="InterPro" id="IPR000120">
    <property type="entry name" value="Amidase"/>
</dbReference>
<dbReference type="GO" id="GO:0003824">
    <property type="term" value="F:catalytic activity"/>
    <property type="evidence" value="ECO:0007669"/>
    <property type="project" value="InterPro"/>
</dbReference>
<dbReference type="InterPro" id="IPR023631">
    <property type="entry name" value="Amidase_dom"/>
</dbReference>
<proteinExistence type="predicted"/>
<dbReference type="AlphaFoldDB" id="C5LS67"/>
<dbReference type="InterPro" id="IPR036928">
    <property type="entry name" value="AS_sf"/>
</dbReference>
<reference evidence="2 3" key="1">
    <citation type="submission" date="2008-07" db="EMBL/GenBank/DDBJ databases">
        <authorList>
            <person name="El-Sayed N."/>
            <person name="Caler E."/>
            <person name="Inman J."/>
            <person name="Amedeo P."/>
            <person name="Hass B."/>
            <person name="Wortman J."/>
        </authorList>
    </citation>
    <scope>NUCLEOTIDE SEQUENCE [LARGE SCALE GENOMIC DNA]</scope>
    <source>
        <strain evidence="3">ATCC 50983 / TXsc</strain>
    </source>
</reference>
<gene>
    <name evidence="2" type="ORF">Pmar_PMAR027773</name>
</gene>
<dbReference type="EMBL" id="GG685043">
    <property type="protein sequence ID" value="EER00429.1"/>
    <property type="molecule type" value="Genomic_DNA"/>
</dbReference>
<sequence length="181" mass="20387">MPNMGAQAFHTVSHETLTISAEFAKVLDYEIIPRLEPGTQIQLGIGRDITALERLAMERLKGWSMEQWTAVFEKADAIVTPTLPLTSIPIPEDAKAHGISDSPLFVRMMRYIWPTNFLGFPSVTVPIGYDAQGMPIGLLVMCPQWKDDKCLALAEQVEKIIADERRRPHENWIDILSSIEK</sequence>